<organism evidence="1 2">
    <name type="scientific">Candidatus Nealsonbacteria bacterium CG08_land_8_20_14_0_20_36_22</name>
    <dbReference type="NCBI Taxonomy" id="1974704"/>
    <lineage>
        <taxon>Bacteria</taxon>
        <taxon>Candidatus Nealsoniibacteriota</taxon>
    </lineage>
</organism>
<dbReference type="EMBL" id="PEYC01000024">
    <property type="protein sequence ID" value="PIS40151.1"/>
    <property type="molecule type" value="Genomic_DNA"/>
</dbReference>
<gene>
    <name evidence="1" type="ORF">COT32_01230</name>
</gene>
<accession>A0A2H0YNT3</accession>
<dbReference type="AlphaFoldDB" id="A0A2H0YNT3"/>
<protein>
    <submittedName>
        <fullName evidence="1">Uncharacterized protein</fullName>
    </submittedName>
</protein>
<sequence>MEEKPLTFSKLVEYTEKSLIPQLEEKLITKDEFNEFKNKIYKDIDSLIEKVDRLIQETKRILCHFG</sequence>
<name>A0A2H0YNT3_9BACT</name>
<dbReference type="Proteomes" id="UP000231472">
    <property type="component" value="Unassembled WGS sequence"/>
</dbReference>
<evidence type="ECO:0000313" key="2">
    <source>
        <dbReference type="Proteomes" id="UP000231472"/>
    </source>
</evidence>
<evidence type="ECO:0000313" key="1">
    <source>
        <dbReference type="EMBL" id="PIS40151.1"/>
    </source>
</evidence>
<reference evidence="2" key="1">
    <citation type="submission" date="2017-09" db="EMBL/GenBank/DDBJ databases">
        <title>Depth-based differentiation of microbial function through sediment-hosted aquifers and enrichment of novel symbionts in the deep terrestrial subsurface.</title>
        <authorList>
            <person name="Probst A.J."/>
            <person name="Ladd B."/>
            <person name="Jarett J.K."/>
            <person name="Geller-Mcgrath D.E."/>
            <person name="Sieber C.M.K."/>
            <person name="Emerson J.B."/>
            <person name="Anantharaman K."/>
            <person name="Thomas B.C."/>
            <person name="Malmstrom R."/>
            <person name="Stieglmeier M."/>
            <person name="Klingl A."/>
            <person name="Woyke T."/>
            <person name="Ryan C.M."/>
            <person name="Banfield J.F."/>
        </authorList>
    </citation>
    <scope>NUCLEOTIDE SEQUENCE [LARGE SCALE GENOMIC DNA]</scope>
</reference>
<proteinExistence type="predicted"/>
<comment type="caution">
    <text evidence="1">The sequence shown here is derived from an EMBL/GenBank/DDBJ whole genome shotgun (WGS) entry which is preliminary data.</text>
</comment>